<dbReference type="InterPro" id="IPR020802">
    <property type="entry name" value="TesA-like"/>
</dbReference>
<dbReference type="Gene3D" id="3.40.50.12780">
    <property type="entry name" value="N-terminal domain of ligase-like"/>
    <property type="match status" value="4"/>
</dbReference>
<dbReference type="SUPFAM" id="SSF56801">
    <property type="entry name" value="Acetyl-CoA synthetase-like"/>
    <property type="match status" value="6"/>
</dbReference>
<evidence type="ECO:0000256" key="4">
    <source>
        <dbReference type="ARBA" id="ARBA00022737"/>
    </source>
</evidence>
<dbReference type="CDD" id="cd17643">
    <property type="entry name" value="A_NRPS_Cytc1-like"/>
    <property type="match status" value="1"/>
</dbReference>
<keyword evidence="9" id="KW-1185">Reference proteome</keyword>
<reference evidence="8 9" key="1">
    <citation type="journal article" date="2022" name="BMC Genomics">
        <title>Comparative genome analysis of mycobacteria focusing on tRNA and non-coding RNA.</title>
        <authorList>
            <person name="Behra P.R.K."/>
            <person name="Pettersson B.M.F."/>
            <person name="Ramesh M."/>
            <person name="Das S."/>
            <person name="Dasgupta S."/>
            <person name="Kirsebom L.A."/>
        </authorList>
    </citation>
    <scope>NUCLEOTIDE SEQUENCE [LARGE SCALE GENOMIC DNA]</scope>
    <source>
        <strain evidence="8 9">DSM 44078</strain>
    </source>
</reference>
<comment type="caution">
    <text evidence="8">The sequence shown here is derived from an EMBL/GenBank/DDBJ whole genome shotgun (WGS) entry which is preliminary data.</text>
</comment>
<feature type="domain" description="Carrier" evidence="7">
    <location>
        <begin position="7206"/>
        <end position="7281"/>
    </location>
</feature>
<dbReference type="InterPro" id="IPR010071">
    <property type="entry name" value="AA_adenyl_dom"/>
</dbReference>
<evidence type="ECO:0000313" key="9">
    <source>
        <dbReference type="Proteomes" id="UP001526201"/>
    </source>
</evidence>
<dbReference type="RefSeq" id="WP_264068905.1">
    <property type="nucleotide sequence ID" value="NZ_JACKTY010000031.1"/>
</dbReference>
<dbReference type="InterPro" id="IPR042099">
    <property type="entry name" value="ANL_N_sf"/>
</dbReference>
<dbReference type="InterPro" id="IPR009081">
    <property type="entry name" value="PP-bd_ACP"/>
</dbReference>
<dbReference type="InterPro" id="IPR010060">
    <property type="entry name" value="NRPS_synth"/>
</dbReference>
<dbReference type="PANTHER" id="PTHR45527">
    <property type="entry name" value="NONRIBOSOMAL PEPTIDE SYNTHETASE"/>
    <property type="match status" value="1"/>
</dbReference>
<dbReference type="CDD" id="cd19540">
    <property type="entry name" value="LCL_NRPS-like"/>
    <property type="match status" value="1"/>
</dbReference>
<dbReference type="Proteomes" id="UP001526201">
    <property type="component" value="Unassembled WGS sequence"/>
</dbReference>
<dbReference type="InterPro" id="IPR036736">
    <property type="entry name" value="ACP-like_sf"/>
</dbReference>
<evidence type="ECO:0000256" key="6">
    <source>
        <dbReference type="SAM" id="MobiDB-lite"/>
    </source>
</evidence>
<dbReference type="InterPro" id="IPR001242">
    <property type="entry name" value="Condensation_dom"/>
</dbReference>
<dbReference type="NCBIfam" id="NF003417">
    <property type="entry name" value="PRK04813.1"/>
    <property type="match status" value="6"/>
</dbReference>
<keyword evidence="2" id="KW-0596">Phosphopantetheine</keyword>
<accession>A0ABT3CEF6</accession>
<dbReference type="InterPro" id="IPR020845">
    <property type="entry name" value="AMP-binding_CS"/>
</dbReference>
<comment type="cofactor">
    <cofactor evidence="1">
        <name>pantetheine 4'-phosphate</name>
        <dbReference type="ChEBI" id="CHEBI:47942"/>
    </cofactor>
</comment>
<dbReference type="InterPro" id="IPR001031">
    <property type="entry name" value="Thioesterase"/>
</dbReference>
<dbReference type="PROSITE" id="PS00012">
    <property type="entry name" value="PHOSPHOPANTETHEINE"/>
    <property type="match status" value="6"/>
</dbReference>
<dbReference type="SUPFAM" id="SSF53474">
    <property type="entry name" value="alpha/beta-Hydrolases"/>
    <property type="match status" value="1"/>
</dbReference>
<dbReference type="CDD" id="cd17646">
    <property type="entry name" value="A_NRPS_AB3403-like"/>
    <property type="match status" value="2"/>
</dbReference>
<evidence type="ECO:0000256" key="5">
    <source>
        <dbReference type="ARBA" id="ARBA00023194"/>
    </source>
</evidence>
<protein>
    <submittedName>
        <fullName evidence="8">Non-ribosomal peptide synthase/polyketide synthase</fullName>
    </submittedName>
</protein>
<dbReference type="Pfam" id="PF00501">
    <property type="entry name" value="AMP-binding"/>
    <property type="match status" value="6"/>
</dbReference>
<feature type="region of interest" description="Disordered" evidence="6">
    <location>
        <begin position="6472"/>
        <end position="6492"/>
    </location>
</feature>
<proteinExistence type="predicted"/>
<dbReference type="Gene3D" id="1.10.1200.10">
    <property type="entry name" value="ACP-like"/>
    <property type="match status" value="4"/>
</dbReference>
<feature type="domain" description="Carrier" evidence="7">
    <location>
        <begin position="2029"/>
        <end position="2106"/>
    </location>
</feature>
<dbReference type="InterPro" id="IPR023213">
    <property type="entry name" value="CAT-like_dom_sf"/>
</dbReference>
<gene>
    <name evidence="8" type="ORF">H7J73_17765</name>
</gene>
<dbReference type="SUPFAM" id="SSF52777">
    <property type="entry name" value="CoA-dependent acyltransferases"/>
    <property type="match status" value="16"/>
</dbReference>
<dbReference type="InterPro" id="IPR025110">
    <property type="entry name" value="AMP-bd_C"/>
</dbReference>
<dbReference type="PROSITE" id="PS50075">
    <property type="entry name" value="CARRIER"/>
    <property type="match status" value="6"/>
</dbReference>
<name>A0ABT3CEF6_9MYCO</name>
<dbReference type="PROSITE" id="PS00455">
    <property type="entry name" value="AMP_BINDING"/>
    <property type="match status" value="6"/>
</dbReference>
<dbReference type="SMART" id="SM00824">
    <property type="entry name" value="PKS_TE"/>
    <property type="match status" value="1"/>
</dbReference>
<dbReference type="CDD" id="cd05930">
    <property type="entry name" value="A_NRPS"/>
    <property type="match status" value="3"/>
</dbReference>
<dbReference type="Gene3D" id="3.40.50.980">
    <property type="match status" value="4"/>
</dbReference>
<evidence type="ECO:0000256" key="2">
    <source>
        <dbReference type="ARBA" id="ARBA00022450"/>
    </source>
</evidence>
<organism evidence="8 9">
    <name type="scientific">Mycolicibacterium komossense</name>
    <dbReference type="NCBI Taxonomy" id="1779"/>
    <lineage>
        <taxon>Bacteria</taxon>
        <taxon>Bacillati</taxon>
        <taxon>Actinomycetota</taxon>
        <taxon>Actinomycetes</taxon>
        <taxon>Mycobacteriales</taxon>
        <taxon>Mycobacteriaceae</taxon>
        <taxon>Mycolicibacterium</taxon>
    </lineage>
</organism>
<dbReference type="NCBIfam" id="TIGR01733">
    <property type="entry name" value="AA-adenyl-dom"/>
    <property type="match status" value="6"/>
</dbReference>
<evidence type="ECO:0000256" key="3">
    <source>
        <dbReference type="ARBA" id="ARBA00022553"/>
    </source>
</evidence>
<dbReference type="InterPro" id="IPR029058">
    <property type="entry name" value="AB_hydrolase_fold"/>
</dbReference>
<dbReference type="InterPro" id="IPR000873">
    <property type="entry name" value="AMP-dep_synth/lig_dom"/>
</dbReference>
<dbReference type="InterPro" id="IPR045851">
    <property type="entry name" value="AMP-bd_C_sf"/>
</dbReference>
<dbReference type="Pfam" id="PF00550">
    <property type="entry name" value="PP-binding"/>
    <property type="match status" value="6"/>
</dbReference>
<sequence>MTTTEIDDGLTPSDRLNLLRQWNNQSLPTSTTTVPAAFAEQVRRTPDALAVAAGETRLTYRELADRAYQLARQLRDRGVVHEQMIAIALPRSAEMVVAVLAVLAAGAAFVPVDPQWPAQRRRQVLAETRATTVLVTPGGGGDDDPNPLEIDLESWAFGGLPTQAPAVDIDGSQLAYVIFTSGSTGKPKGAMIRHEAIAERLSWQVEEILGFGPGDASLFKAPLSFDISINEILLPLVSGGYVVVAEPGGERDPQYLLELIATEKVTFVYLVSSMLDVLLDLADGTTLLSGLKHVWCGGEVLTPALFERFRAQLSTTLYHGYGPAEATIGVSHVIYRDKAERIETSIGRPNPHTQLYVLDDDLRPAPVGVGGELYAAGFLLGRGYIHAPALTGSRFVANPFGDDGSRMYRTGDLARWTADGVLEFLGRADNQVKIRGMRVELEEIEVTLAAHPMVRHAAVVLRQTPSGGAQLTGYVVSNTDIEPDELTAWCAARLPEHMVPGTVQVLDEFPVTANGKIDRRALPVPAAPPPSELSTDADVPNDPLVQSLCSIFADLLGVPAVGAGDDFFALGGDSIVAMGLISRARKLGLKLRPRDIFAMRTPAALATAVGEIAVAKADPIEAVGEVGATPILAWLAEVGNALDGFYQSVTLHTPAGLTMAALTAKVDALLDCHDVLRAHLSAVDPAGLTVPPNGAATAHAVLRRVPVDSDIDELTTAEHALAVARLDPGAGRMCQAVWLDAGADRSGRLLLVVHHIVVDGVSLRLLAEDLALDGLPQKADTSFRAWSTELRSAVARGDFAEDEDHWLRVVDQARATDGLIGSRALDPAVDVVATEARLVIRLDEDTTARLLGPVPAAIRGGVNDALVAALALALVAWRDAGSGVLLELEGHGREAQHLGAHGDHLDLSRTLGWFTTLFPVHLDPGSAAWEVLMAGGPELGAAVKAVKEQLRAVPRNGLSYGALRYLSARPRPELAVSPQVLFNYLGRFSAAADGPWALTSDGVAEDRDPRMPLPRVIEVNAVVVDTGAQAGARLEATFSWPSAVLDRDQVDTLAGLWVAALNAIAASAAVSGPTPSDFPLVTITQSDIDALPERQIVDLLPPSPLQAGIYFHSTYADADPYVVQQVVDLRGPVNPDRLRAAADLLVRRHRHLGAAFRAIGDGSIVAVVGAAPPVPWHFEDVTALDSDAAESRIADLAAEQRAQPFDLAQQPLMRYALLRVGAERHVLIQTVHHLIADGWSVPIVLRELAALHDDPDAPLPAAPRYRDYLQWIADAPVAAAMDAWRTELTGVAEPTRLAEALPPSRTGETGFGKVSMDLTADVADGISGWARAHGVTVSAVVGAAWGIAIGRLTGRTDVVFGSTVSGRGSDVTGISDMVGLLINTVPARTRWASTDSLEAVVRRFADTQSALVDYHHVALADIQHAIGVADLFDSLIVIENYPAADDLDSPIRVASIDVIEAPHYPLTLMVKPAGRFTIALTHDRSSIDAETAEQILALYRRILTAVVVSDETHCSEIELITAGQQRAILEAGAGAPGRPGTVVDLFDAQVRRTPAAVALTDADGQLTFAELDDRAARLAGALVHSGVARGDIVAVATGRTNAMAIAILAVLRCGAAYLPVDPQYPHARITFMLDDARPRVLVTDGQVLPPHDLPTVDIGAEAEPPGARVVEPDDAASIVYTSGSTGRPKAVVGTHAALANRLAWAAEAWSHTAGDTRVAKSSMSLIDGATELLGALIAGATTVIAGEETARDGAALATLADSVSAAQLLAVPSLAAAMAEVAPTQLGSIRRWICSGELLDSATVAALRLVSPDAEIVNSYGSSEVAGDVLAGPVSGAVTLGRPVPGTRIYLLGPDLMPVAPGAVGEIYVGGVQLARGYLGQSSSTAACFVADPVGPAGARLYRTGDLARWTSQWSVEFLGRADDQVKINGFRVELGEIEAALNELPDISEAVVLARSSTPGAARLDAYVVARSGQQLDPAAVRSALADRLPAHLVPATVTELADIPLLPNGKRDRTALPDPVVSGSGVAARTDREDLICRTFAAALGLDADTPIGIDDDFFALGGDSLLALRVVNRLTSAGVTLQTREVFRLRTPRALEDALARRTATEQTGLEPPATEQTGLQQVAWHGLTDEEVDRLVAQCPVEVQDVWPLSPLQQGVYYQSTFTDDVNTYLAQNVFDFDRHLDVDTMRTAFSALLSRHDNLRAGFTSDDLARPVQYVGRFVPANVTVVDLADQSVDRAEARLAEVMRADSAEPFDLRMPPLVRLTVIRLPDRGDRLLLTCHFLLWDGWSRELVLRELFALYNSGGIRGALPPARSSYVDYLRWVDAQDQNHSVRAWADALAGLPEATLVAPDAAGRDPMLPERVYGELSPETTARLNAHTRTQATTANTVLTAALGLVLGYETGSTDIVFGTTVAGRPPELAGIENVIGQFLNTVPARVQSAPAAPVAELLRRVEDFRLDLMAHEYVGLGDITRSAGYQPLFDTLYVLQNFLDDDTFTEFEREQGIVGVDFVDTTHYPLTWVLTPGERLRIKLEYRPDVVDADAAAAMVRRFCVAVEALLAQPDTAVGDLDLTLESERATQLERWDGVEHEIGEDTIADLLADRAQRCPDEVALVFGAEQLTYAELDGRINQLARQLLAGGAGPERTVALALPRSVDMVVALFAVLRTGAAYLPLERDYPLARLTGMLDDARPVLLVCDSTSTELADHQDGLGGAVLTLDQAGQMLGGHSTAPLSDDELGTFAKSTGPQRLDHPAYVIFTSGSTGRPKGVVTPYRGLTNMQLNHRSAIFEPAIAKAGGRRLRVAHTVSFSFDMSWEELLWLVEGHEVHICDEELRRDATALVAYCQAHLIDVINVTPSYAHHLFEQGLLDAGGHPPTLVLLGGEAVSDEVWRRLRDTPGSTGYNLYGPTEYTINTLGAGTDDSATPTVGQPIWNTRAYVLDSWLRPVGDGVVGELYIAGTGLARGYLDRAGLTADRFVADPFLEGGRMYRTGDLVARRSDASGTLDFLGRSDDQVKIRGYRVELGEVAAALSALPGVRQAVAIARAGRSSAAKQLVGYVVPEGDTSDAALMAAELRTALTATLPDYMVPALYGVVGAIPLTVNGKLDVRALPEPIAPSAGSSRDPRDERERLLADIFGEVLGLPHIGIDDDFFTLGGDSISSIAVSGKARKSGLHITPRDVFRRRTVAALAAAHSDAPAATAEPDSGIGTIALTPMLAETAQANTPLANFYQSMVLATPAGMTGERMELVLQALLETHDMLRARLDIAADGWTLHVAPADPTAASVLTMTTGVLTAPDLAAAASAAAAELAPEAGGMVRAVWYDAPGEAGQLLLVVHHLVIDGVSWRILIDDLARAWAEDRLDDVPTSFRTWSTAIAAARFDTETQYWDQVLATPDPQLGNRALDPVIDTAETVRSHSVSLPVEVSSALLSAVPAAFYAGVNDVLLTGLALALAQWRADRGHRDCTAAILNLEGHGREDDLVPGHLDLSRTVGWFTAIYPVRIDPGPVPWTEVLNAGEALAAAAKSVKEQLRTIPSRGLGYGVLRHLTEPPALRGAGPQILFNYLGRFAGGSGRDWEPVAEIGSLREGVDPTNPAAALEINALAEDGPAGTTLTMTLSWPAGLLDASDVDELATLWADALTALTRCAALAGHTPSDFPLVSVAQSDLDGWQESGPVEDVLPLLPLQEGMYFHGAFAEDGDGHTDTYRIQQIAELSGPVDPEALRASVAAVLHRHQALRASFRELHDGRLAQVIWADAHVDFDVISSGDIEAVAREQLSRPFDLGVAPLVRYVLVSLSPTEHRLIQTMHHIVADGWSYPVIFGDLVAHYNAAVGAGVALSPLTVTLRDHIETVRGGDLEAARAVWATALAGVEPTTVFPVDEQSMVGEHRSSVRRLSGGLTRTLTRTARERGVTLSTVLHGAWGLLLGRLLQRQRVVFGSTVSGRGGELSGTEAIVGLLINTIPVPMSWERQSPVAAVLADLQEQQSAVLDAQHLGLAELARLAGVRDFFDTMVVVENFPSVTDDAPDNPRALQFHGFTGTDSPHYPVSFVAYLDDELAVEIKYDAARVSAQEADRFAERIERILTAFAGDPDIPVNAIDLRTEAERDLVAGSETRCGPDRNLADMFTAAAREFADKVAVTCGHDQLTYAALDARASAVAATLVDLGVRAETRVAVALPRSVDLIVGLLAVIKAGGTYVPLDFDSPATRLQHIVADSAPVCVLVDGPGRLSGVALPADTPVVILDEASRHEPSVGVPVHADHAAYIIYTSGSTGVPKGVAVTHRNVAALFERTSTLFDFGPDDVWTMFHSAAFDFSVWELWGPLLHGGRLVIVEHAVARDPDRFAELLSTERVTVLCQTPSAFYPLIEADRRDRRALALRYVIFGGEALDAGRLAAWYGHHESASPQLVNMYGITETCVHVTYRALEAADAEGVVTAIGDPIPGLRIHLLDDALQPVPAGVVGEMYIAGGQLARGYVGRPGLSATRFVANPFDGAGERLYRSGDTAMWTDSGELVYVGRSDQQVKVRGYRIELGEVESALAALPGIANAAAAVRQDDTGRSRLIGYLVGRDSIDITEIRTRLGQRLPDYMVPSVLVVLEALPLTVNGKLDRGALPAPAEAPAAPSVAASRPDGTAEQLAAICTEILSTAVGVDDDFFTMGGDSIVAIQLVNRARRLGIRITPQQVFVCRTATALAGVVGDSGPAPAASDDAGPDRGEVTLTPIVQRLAELGGTVARLNQSELLLCPAGATQEHLDAAINAVIGRHDALGLRLHRPVPMLWSLEVAAAPLVSVRRVDAEHFTDDELRDAIGLHSDAAADRLNPDTGGLVAAVWFDRGSQRQGRLLLVVHHLAVDGVSWRILIEDLNEAFDQVRAGRPATLAPVPTSIRSYARVVNENAQQAARLAEFEHWMNTLAPGAELDPHADTTGLTVAATRDHEIRLTAQETAPLLTTVPALANADITETLLAAVHLAIKRWRVTRGGAPDAPLVLDVERHGRDGWGAELDLSRTVGWFTAIAPVRLTAGEHEDHIAVLKKVKEQLRAVPDGGLGFGQLRYCNPRTSAALGRLPAPQLLFNYLGRWTADGSGDWDSAPEVDALRVEPDPDLGTPYLLEINAICDDTVDGPVLRATLTYADGEASGGLDEAGVAELAEHWRTVLRELGQLAGEVSPEGALTPSDLPMVSLSQADVDSVVAAIPTAVEDIWPLSPLQEGVYFQARYAQAAVYIVQNVFDFVEPIDIEALRTAYSAVMKRNPVLRSAFLADDLPQPVAAVVVDPVCEPELIDLGALSGQDIAERLAEITAADRLRTFDLTAPPLARLTVVRTSEADRLIFSYHFLLLDGWSREQLLRELFAEYAAATAGSTASLPDPSARFTDYLRWLAAQDRHVSADRWATALSGLAGPTLLVPAAVGTEPTLALRLDFTLTDEQTAQLTRTAREAGVTLNALIGTGLALVLAYETGSQDVVFGSTVAGRPTDLDGIDSVIGLFLNTVPTRIRLVPDRTIADTMRAVQSDRLELMDHEYLGLGDIQRALTGAGDSALSGGGPLFDNLYVLQNFLDDDTFTDMETEYGISGHDSIDASHYPLTWVASPGRRLWVKLEYRPDVVERAYAQRLLNRLHHVLLGMADSRETLAAVPILLPEECTALAAQADSTRHELPAATVMDLLAERSDRSTELTALVCGADRIDYRELDVRVNRLAWLLRDRGIGSECTVALGIPRSIDAVVALFAVLRAGAAYLPLELDYPDERLTVMLTDAQPVAVLTTAAVASRIVGVTPQSSPVTVLDDADTLATLAAARTDWDGYSPGLDDPAYVIYTSGSTGKPKGVVTPHRGLTNMHLNHREAIFAPAIARAGGRRLRIAHTVSFSFDMSWEELLWLIEGHEVHICDEDLRRDATALVRYCHEHRIDVVNVTPTYAASLFEQGLLAPGGHPPVLVLLGGEAVSPTVWNRLRDSDTSYGYNLYGPTEYTINTLGGGTDDSATPTVGQAIWNTRAHILDTWLRPVPDGIAGELYIAGAGLARGYLGQPALSAGRFVADPFDPHGASRMYRTGDLVLRRQDGNLEFLGRTDDQVKIRGYRVELGDIESALAAHPAVQQAAVIARPDPTTSGSHRVVGYVVSTAVNTDGATDFIAELRTYLKGLLPAYMVPSAIAVLDELPLTDNGKLNIRALPEVDPAGQRSASRPPQSPTEETLCGLFADILGCGDVGVDDDFFDLGGHSLLSIRLINGIRATLGLEISIRDVFDAPTVAQLAARLAAEPSTVLVSRPELVAGPRPDRLPTSPAQERLLILDRLGETGAAYNYPLVFRVRGALDFDALAGAVGDLVDRHEALRTVFVEHDGVPCQRILPVGARPPVRLIERDPTRVDAEVAAAAHYRFDLSMEIPLRVTVIRVGADDYTVALVLHHIATDEWSDGPFVADLNTAYQARIAGTASALPALAVQYADYALWQRELLARIGEQQLQFWRDTLAGAPDELTLPSDRPRPARPSGEGGALHIDIPSETAAALRDLAAQRQVSMLMVLHATVAVLLHRLGAGDDIVVGTPVAGRAETALNELIGFFVNTVVLRADLLGNPSFEELLTRVRDTDLAAFAHQELPFERLVEELNPPRVAGRNPLFGVFIGYHLRDGADSTMFGLRTDWAEPPVTAAMFDLGFTLIDERADGGATIMAEYSADLFDESTVRTLAHRLVTMFGRLAADPAVAIGAVDVLGDGEYDDLVAGRNNTSQEIDPVALGTLVSRQAQRTPDATAVVYDEDELSYVELEAWSDRLSAALAADGAGAGMIVGISLPRSIELIVALLAAAKSGAAFLPLDPDYPSDRLEYMASDAGPVMVLDDPAFVRALRDGYDAEPTSPQHEVDPASLAYVLYTSGSTGRPKGVAVPHAGIVNRIAWLQHAYPLAVEDRMLVKTPISFDTSVWEVFWPLSVGATAVVARPGGHRDPAYLAETIVAQRVTAVDFVPSMLELFLEEPRSTSCTCLTRVTVGGEALSAEVATRFTEAFAVPLHNLYGPTEASVDVLGWTADGGPVALGVPGWNVRAYVLDSYLNPVPAGAPGELYLAGVQLAEGYLHRHGLTAQAFVADPFDMGARMYRTGDLVRWRRDGQLEYLGRTDDQIKLRGVRIEPGEIETVLAAHPSVSSARVVVRGDRLVAYYVPAGPAAVSLREHAAAALPIHMVPSAYVEVAAFPLTPSGKLDRNALPEPEVTAGTGRTAVTDQQKRLCALFSEVLGVSVTGIDDDFFALGGHSLLLVRLAAMIRRELAVEIPVAALMVAPTVAEVAALLAEDGQASDSLAPVLPLRAGGTEPPLFCLHPASGLSWQFAGLKRYLPQDVPIYGLQSPLFSGASLPATIGELAAQYADAVVATAPAGPVRLLGWSFGGSMALLVAQELTRRGRQVDFVGMLDARTDVAVEPADFDPAAVLGGLLREMGFAVDPGARVTVDEAVALVRSSGDAIAILDDAQIAQVVENYVAAERFTAEANYGRYDGEVFFVDATVPEQDLVGVASQGWREHVRGELRVVTLDCRHSELMDADVLDRLGPMIAAEITR</sequence>
<keyword evidence="5" id="KW-0045">Antibiotic biosynthesis</keyword>
<dbReference type="InterPro" id="IPR006162">
    <property type="entry name" value="Ppantetheine_attach_site"/>
</dbReference>
<keyword evidence="4" id="KW-0677">Repeat</keyword>
<dbReference type="Pfam" id="PF00975">
    <property type="entry name" value="Thioesterase"/>
    <property type="match status" value="1"/>
</dbReference>
<keyword evidence="3" id="KW-0597">Phosphoprotein</keyword>
<dbReference type="InterPro" id="IPR020806">
    <property type="entry name" value="PKS_PP-bd"/>
</dbReference>
<dbReference type="Pfam" id="PF13193">
    <property type="entry name" value="AMP-binding_C"/>
    <property type="match status" value="6"/>
</dbReference>
<dbReference type="Gene3D" id="3.30.300.30">
    <property type="match status" value="6"/>
</dbReference>
<dbReference type="SUPFAM" id="SSF47336">
    <property type="entry name" value="ACP-like"/>
    <property type="match status" value="6"/>
</dbReference>
<evidence type="ECO:0000256" key="1">
    <source>
        <dbReference type="ARBA" id="ARBA00001957"/>
    </source>
</evidence>
<feature type="domain" description="Carrier" evidence="7">
    <location>
        <begin position="4631"/>
        <end position="4704"/>
    </location>
</feature>
<dbReference type="EMBL" id="JACKTY010000031">
    <property type="protein sequence ID" value="MCV7227867.1"/>
    <property type="molecule type" value="Genomic_DNA"/>
</dbReference>
<dbReference type="PANTHER" id="PTHR45527:SF1">
    <property type="entry name" value="FATTY ACID SYNTHASE"/>
    <property type="match status" value="1"/>
</dbReference>
<feature type="domain" description="Carrier" evidence="7">
    <location>
        <begin position="3127"/>
        <end position="3201"/>
    </location>
</feature>
<dbReference type="Gene3D" id="2.30.38.10">
    <property type="entry name" value="Luciferase, Domain 3"/>
    <property type="match status" value="2"/>
</dbReference>
<dbReference type="NCBIfam" id="NF004282">
    <property type="entry name" value="PRK05691.1"/>
    <property type="match status" value="9"/>
</dbReference>
<dbReference type="NCBIfam" id="TIGR01720">
    <property type="entry name" value="NRPS-para261"/>
    <property type="match status" value="3"/>
</dbReference>
<evidence type="ECO:0000259" key="7">
    <source>
        <dbReference type="PROSITE" id="PS50075"/>
    </source>
</evidence>
<dbReference type="SMART" id="SM00823">
    <property type="entry name" value="PKS_PP"/>
    <property type="match status" value="6"/>
</dbReference>
<dbReference type="Gene3D" id="3.30.559.30">
    <property type="entry name" value="Nonribosomal peptide synthetase, condensation domain"/>
    <property type="match status" value="8"/>
</dbReference>
<feature type="domain" description="Carrier" evidence="7">
    <location>
        <begin position="539"/>
        <end position="613"/>
    </location>
</feature>
<evidence type="ECO:0000313" key="8">
    <source>
        <dbReference type="EMBL" id="MCV7227867.1"/>
    </source>
</evidence>
<dbReference type="Pfam" id="PF00668">
    <property type="entry name" value="Condensation"/>
    <property type="match status" value="8"/>
</dbReference>
<dbReference type="Gene3D" id="3.40.50.1820">
    <property type="entry name" value="alpha/beta hydrolase"/>
    <property type="match status" value="2"/>
</dbReference>
<feature type="domain" description="Carrier" evidence="7">
    <location>
        <begin position="6182"/>
        <end position="6257"/>
    </location>
</feature>
<dbReference type="Gene3D" id="3.30.559.10">
    <property type="entry name" value="Chloramphenicol acetyltransferase-like domain"/>
    <property type="match status" value="8"/>
</dbReference>